<feature type="domain" description="DHHA1" evidence="5">
    <location>
        <begin position="598"/>
        <end position="667"/>
    </location>
</feature>
<evidence type="ECO:0000259" key="4">
    <source>
        <dbReference type="Pfam" id="PF01368"/>
    </source>
</evidence>
<evidence type="ECO:0000256" key="2">
    <source>
        <dbReference type="PIRSR" id="PIRSR026583-50"/>
    </source>
</evidence>
<accession>A0A9D1HHL0</accession>
<keyword evidence="1" id="KW-1003">Cell membrane</keyword>
<comment type="subcellular location">
    <subcellularLocation>
        <location evidence="1">Cell membrane</location>
    </subcellularLocation>
</comment>
<dbReference type="EC" id="3.1.4.-" evidence="1"/>
<dbReference type="Gene3D" id="3.10.310.30">
    <property type="match status" value="1"/>
</dbReference>
<keyword evidence="2" id="KW-0464">Manganese</keyword>
<dbReference type="GO" id="GO:0003676">
    <property type="term" value="F:nucleic acid binding"/>
    <property type="evidence" value="ECO:0007669"/>
    <property type="project" value="UniProtKB-UniRule"/>
</dbReference>
<evidence type="ECO:0000256" key="1">
    <source>
        <dbReference type="PIRNR" id="PIRNR026583"/>
    </source>
</evidence>
<keyword evidence="3" id="KW-1133">Transmembrane helix</keyword>
<comment type="similarity">
    <text evidence="1">Belongs to the GdpP/PdeA phosphodiesterase family.</text>
</comment>
<dbReference type="InterPro" id="IPR014528">
    <property type="entry name" value="GdpP/PdeA"/>
</dbReference>
<feature type="transmembrane region" description="Helical" evidence="3">
    <location>
        <begin position="13"/>
        <end position="35"/>
    </location>
</feature>
<evidence type="ECO:0000256" key="3">
    <source>
        <dbReference type="SAM" id="Phobius"/>
    </source>
</evidence>
<dbReference type="Gene3D" id="3.30.450.20">
    <property type="entry name" value="PAS domain"/>
    <property type="match status" value="1"/>
</dbReference>
<dbReference type="GO" id="GO:0046872">
    <property type="term" value="F:metal ion binding"/>
    <property type="evidence" value="ECO:0007669"/>
    <property type="project" value="UniProtKB-KW"/>
</dbReference>
<dbReference type="PANTHER" id="PTHR47618">
    <property type="entry name" value="BIFUNCTIONAL OLIGORIBONUCLEASE AND PAP PHOSPHATASE NRNA"/>
    <property type="match status" value="1"/>
</dbReference>
<feature type="binding site" evidence="2">
    <location>
        <position position="445"/>
    </location>
    <ligand>
        <name>Mn(2+)</name>
        <dbReference type="ChEBI" id="CHEBI:29035"/>
        <label>2</label>
    </ligand>
</feature>
<comment type="function">
    <text evidence="1">Has phosphodiesterase (PDE) activity against cyclic-di-AMP (c-di-AMP).</text>
</comment>
<keyword evidence="1 3" id="KW-0472">Membrane</keyword>
<sequence>MDRNIKIKGRLKWYLRWPILLSVIAAGIVIAAFWVDHRAGYAALIVFAVHVAVALIISLTGKPALTDELINFGLDYGQVQKKLLYDLEVPYGVLDASGKLLWENRYLAEIIGQKSVHRSIQFIFPALDISQVLKMEEVCYRDISYNDRIFRTEFRWISVQEFAESNKVLDFKGDKDNMLIAMYMFDETEIRRYIRENQEQKLVAGMIVVDNFEDAMNSTEEVRRSLLAALIERKITKYMQSYDAIINKIEKDRYVFVVNHKHMSAIQSSRFSILDEVREINIGNEMSVTLCIGVGMNASSYAQSSEWARNAVDLALGRGGDQAVVKAGEKISYYGGKTKQVEKPTRVKARVKAHALKQIIQGKEQVFIMGHKIGDVDSLGSAIGLYRAARTLNKPAHIIINEITTSVRPVIQKFQNNPDYEADMFIRSNEAAQRMDENTALIIVDVNRPSYTEGPELLSLTKTVVILDHHRQSSESIEAPVLSYIEPYASSACEMVAEILQYIGDGVKLRPIEADAMFAGLMIDTNNFCNKTGVRTFEAAAFLKKSGADINRVHMAFRDSMDIYRAKAEAVRHSEIEGDMAYAVCPADGLESPTIVGAQVANELLNITDIRASFVATKVKGVIYISARSTEGNDGINVQLVMERIGGGGHSTIAGAQLTDMTEYEALTYVKSTVRSMKKEGAI</sequence>
<evidence type="ECO:0000313" key="7">
    <source>
        <dbReference type="Proteomes" id="UP000824164"/>
    </source>
</evidence>
<dbReference type="FunFam" id="3.90.1640.10:FF:000002">
    <property type="entry name" value="Cyclic-di-AMP phosphodiesterase"/>
    <property type="match status" value="1"/>
</dbReference>
<dbReference type="EMBL" id="DVLT01000053">
    <property type="protein sequence ID" value="HIU03326.1"/>
    <property type="molecule type" value="Genomic_DNA"/>
</dbReference>
<feature type="binding site" evidence="2">
    <location>
        <position position="371"/>
    </location>
    <ligand>
        <name>Mn(2+)</name>
        <dbReference type="ChEBI" id="CHEBI:29035"/>
        <label>1</label>
    </ligand>
</feature>
<comment type="cofactor">
    <cofactor evidence="2">
        <name>Mn(2+)</name>
        <dbReference type="ChEBI" id="CHEBI:29035"/>
    </cofactor>
    <text evidence="2">For phosphodiesterase activity, probably binds 2 Mn(2+) per subunit.</text>
</comment>
<dbReference type="AlphaFoldDB" id="A0A9D1HHL0"/>
<name>A0A9D1HHL0_9FIRM</name>
<organism evidence="6 7">
    <name type="scientific">Candidatus Onthocola gallistercoris</name>
    <dbReference type="NCBI Taxonomy" id="2840876"/>
    <lineage>
        <taxon>Bacteria</taxon>
        <taxon>Bacillati</taxon>
        <taxon>Bacillota</taxon>
        <taxon>Bacilli</taxon>
        <taxon>Candidatus Onthocola</taxon>
    </lineage>
</organism>
<feature type="binding site" evidence="2">
    <location>
        <position position="524"/>
    </location>
    <ligand>
        <name>Mn(2+)</name>
        <dbReference type="ChEBI" id="CHEBI:29035"/>
        <label>2</label>
    </ligand>
</feature>
<dbReference type="Pfam" id="PF24898">
    <property type="entry name" value="GGDEF_GdpP"/>
    <property type="match status" value="1"/>
</dbReference>
<feature type="domain" description="DDH" evidence="4">
    <location>
        <begin position="365"/>
        <end position="520"/>
    </location>
</feature>
<keyword evidence="1" id="KW-0378">Hydrolase</keyword>
<feature type="binding site" evidence="2">
    <location>
        <position position="375"/>
    </location>
    <ligand>
        <name>Mn(2+)</name>
        <dbReference type="ChEBI" id="CHEBI:29035"/>
        <label>1</label>
    </ligand>
</feature>
<dbReference type="Gene3D" id="3.90.1640.10">
    <property type="entry name" value="inorganic pyrophosphatase (n-terminal core)"/>
    <property type="match status" value="1"/>
</dbReference>
<dbReference type="GO" id="GO:0005886">
    <property type="term" value="C:plasma membrane"/>
    <property type="evidence" value="ECO:0007669"/>
    <property type="project" value="UniProtKB-SubCell"/>
</dbReference>
<evidence type="ECO:0000259" key="5">
    <source>
        <dbReference type="Pfam" id="PF02272"/>
    </source>
</evidence>
<dbReference type="Pfam" id="PF01368">
    <property type="entry name" value="DHH"/>
    <property type="match status" value="1"/>
</dbReference>
<feature type="binding site" evidence="2">
    <location>
        <position position="469"/>
    </location>
    <ligand>
        <name>Mn(2+)</name>
        <dbReference type="ChEBI" id="CHEBI:29035"/>
        <label>2</label>
    </ligand>
</feature>
<dbReference type="PIRSF" id="PIRSF026583">
    <property type="entry name" value="YybT"/>
    <property type="match status" value="1"/>
</dbReference>
<comment type="caution">
    <text evidence="6">The sequence shown here is derived from an EMBL/GenBank/DDBJ whole genome shotgun (WGS) entry which is preliminary data.</text>
</comment>
<dbReference type="InterPro" id="IPR001667">
    <property type="entry name" value="DDH_dom"/>
</dbReference>
<reference evidence="6" key="2">
    <citation type="journal article" date="2021" name="PeerJ">
        <title>Extensive microbial diversity within the chicken gut microbiome revealed by metagenomics and culture.</title>
        <authorList>
            <person name="Gilroy R."/>
            <person name="Ravi A."/>
            <person name="Getino M."/>
            <person name="Pursley I."/>
            <person name="Horton D.L."/>
            <person name="Alikhan N.F."/>
            <person name="Baker D."/>
            <person name="Gharbi K."/>
            <person name="Hall N."/>
            <person name="Watson M."/>
            <person name="Adriaenssens E.M."/>
            <person name="Foster-Nyarko E."/>
            <person name="Jarju S."/>
            <person name="Secka A."/>
            <person name="Antonio M."/>
            <person name="Oren A."/>
            <person name="Chaudhuri R.R."/>
            <person name="La Ragione R."/>
            <person name="Hildebrand F."/>
            <person name="Pallen M.J."/>
        </authorList>
    </citation>
    <scope>NUCLEOTIDE SEQUENCE</scope>
    <source>
        <strain evidence="6">CHK187-14744</strain>
    </source>
</reference>
<reference evidence="6" key="1">
    <citation type="submission" date="2020-10" db="EMBL/GenBank/DDBJ databases">
        <authorList>
            <person name="Gilroy R."/>
        </authorList>
    </citation>
    <scope>NUCLEOTIDE SEQUENCE</scope>
    <source>
        <strain evidence="6">CHK187-14744</strain>
    </source>
</reference>
<feature type="binding site" evidence="2">
    <location>
        <position position="445"/>
    </location>
    <ligand>
        <name>Mn(2+)</name>
        <dbReference type="ChEBI" id="CHEBI:29035"/>
        <label>1</label>
    </ligand>
</feature>
<proteinExistence type="inferred from homology"/>
<feature type="binding site" evidence="2">
    <location>
        <position position="377"/>
    </location>
    <ligand>
        <name>Mn(2+)</name>
        <dbReference type="ChEBI" id="CHEBI:29035"/>
        <label>2</label>
    </ligand>
</feature>
<dbReference type="InterPro" id="IPR051319">
    <property type="entry name" value="Oligoribo/pAp-PDE_c-di-AMP_PDE"/>
</dbReference>
<dbReference type="Pfam" id="PF02272">
    <property type="entry name" value="DHHA1"/>
    <property type="match status" value="1"/>
</dbReference>
<dbReference type="InterPro" id="IPR038763">
    <property type="entry name" value="DHH_sf"/>
</dbReference>
<dbReference type="InterPro" id="IPR003156">
    <property type="entry name" value="DHHA1_dom"/>
</dbReference>
<dbReference type="SUPFAM" id="SSF64182">
    <property type="entry name" value="DHH phosphoesterases"/>
    <property type="match status" value="1"/>
</dbReference>
<comment type="catalytic activity">
    <reaction evidence="1">
        <text>3',3'-c-di-AMP + H2O = 5'-O-phosphonoadenylyl-(3'-&gt;5')-adenosine + H(+)</text>
        <dbReference type="Rhea" id="RHEA:54420"/>
        <dbReference type="ChEBI" id="CHEBI:15377"/>
        <dbReference type="ChEBI" id="CHEBI:15378"/>
        <dbReference type="ChEBI" id="CHEBI:71500"/>
        <dbReference type="ChEBI" id="CHEBI:138171"/>
    </reaction>
</comment>
<dbReference type="GO" id="GO:0016787">
    <property type="term" value="F:hydrolase activity"/>
    <property type="evidence" value="ECO:0007669"/>
    <property type="project" value="UniProtKB-UniRule"/>
</dbReference>
<feature type="transmembrane region" description="Helical" evidence="3">
    <location>
        <begin position="41"/>
        <end position="60"/>
    </location>
</feature>
<protein>
    <recommendedName>
        <fullName evidence="1">Cyclic-di-AMP phosphodiesterase</fullName>
        <ecNumber evidence="1">3.1.4.-</ecNumber>
    </recommendedName>
</protein>
<keyword evidence="3" id="KW-0812">Transmembrane</keyword>
<keyword evidence="2" id="KW-0479">Metal-binding</keyword>
<gene>
    <name evidence="6" type="ORF">IAB63_08750</name>
</gene>
<evidence type="ECO:0000313" key="6">
    <source>
        <dbReference type="EMBL" id="HIU03326.1"/>
    </source>
</evidence>
<dbReference type="PANTHER" id="PTHR47618:SF2">
    <property type="entry name" value="CYCLIC-DI-AMP PHOSPHODIESTERASE GDPP"/>
    <property type="match status" value="1"/>
</dbReference>
<dbReference type="Proteomes" id="UP000824164">
    <property type="component" value="Unassembled WGS sequence"/>
</dbReference>